<evidence type="ECO:0000313" key="7">
    <source>
        <dbReference type="Proteomes" id="UP000318405"/>
    </source>
</evidence>
<dbReference type="AlphaFoldDB" id="A0A556AZD9"/>
<protein>
    <submittedName>
        <fullName evidence="6">LysR family transcriptional regulator</fullName>
    </submittedName>
</protein>
<dbReference type="PANTHER" id="PTHR30126">
    <property type="entry name" value="HTH-TYPE TRANSCRIPTIONAL REGULATOR"/>
    <property type="match status" value="1"/>
</dbReference>
<accession>A0A556AZD9</accession>
<dbReference type="OrthoDB" id="464481at2"/>
<dbReference type="Gene3D" id="3.40.190.290">
    <property type="match status" value="1"/>
</dbReference>
<dbReference type="InterPro" id="IPR036390">
    <property type="entry name" value="WH_DNA-bd_sf"/>
</dbReference>
<dbReference type="SUPFAM" id="SSF53850">
    <property type="entry name" value="Periplasmic binding protein-like II"/>
    <property type="match status" value="1"/>
</dbReference>
<dbReference type="Proteomes" id="UP000318405">
    <property type="component" value="Unassembled WGS sequence"/>
</dbReference>
<evidence type="ECO:0000256" key="3">
    <source>
        <dbReference type="ARBA" id="ARBA00023125"/>
    </source>
</evidence>
<keyword evidence="4" id="KW-0804">Transcription</keyword>
<reference evidence="6 7" key="1">
    <citation type="submission" date="2019-07" db="EMBL/GenBank/DDBJ databases">
        <title>Qingshengfaniella alkalisoli gen. nov., sp. nov., isolated from saline soil.</title>
        <authorList>
            <person name="Xu L."/>
            <person name="Huang X.-X."/>
            <person name="Sun J.-Q."/>
        </authorList>
    </citation>
    <scope>NUCLEOTIDE SEQUENCE [LARGE SCALE GENOMIC DNA]</scope>
    <source>
        <strain evidence="6 7">DSM 27279</strain>
    </source>
</reference>
<evidence type="ECO:0000256" key="1">
    <source>
        <dbReference type="ARBA" id="ARBA00009437"/>
    </source>
</evidence>
<organism evidence="6 7">
    <name type="scientific">Verticiella sediminum</name>
    <dbReference type="NCBI Taxonomy" id="1247510"/>
    <lineage>
        <taxon>Bacteria</taxon>
        <taxon>Pseudomonadati</taxon>
        <taxon>Pseudomonadota</taxon>
        <taxon>Betaproteobacteria</taxon>
        <taxon>Burkholderiales</taxon>
        <taxon>Alcaligenaceae</taxon>
        <taxon>Verticiella</taxon>
    </lineage>
</organism>
<dbReference type="InterPro" id="IPR005119">
    <property type="entry name" value="LysR_subst-bd"/>
</dbReference>
<evidence type="ECO:0000313" key="6">
    <source>
        <dbReference type="EMBL" id="TSH98297.1"/>
    </source>
</evidence>
<keyword evidence="7" id="KW-1185">Reference proteome</keyword>
<evidence type="ECO:0000259" key="5">
    <source>
        <dbReference type="PROSITE" id="PS50931"/>
    </source>
</evidence>
<dbReference type="RefSeq" id="WP_143946612.1">
    <property type="nucleotide sequence ID" value="NZ_BAABMB010000004.1"/>
</dbReference>
<dbReference type="InterPro" id="IPR000847">
    <property type="entry name" value="LysR_HTH_N"/>
</dbReference>
<dbReference type="GO" id="GO:0000976">
    <property type="term" value="F:transcription cis-regulatory region binding"/>
    <property type="evidence" value="ECO:0007669"/>
    <property type="project" value="TreeGrafter"/>
</dbReference>
<feature type="domain" description="HTH lysR-type" evidence="5">
    <location>
        <begin position="1"/>
        <end position="58"/>
    </location>
</feature>
<dbReference type="InterPro" id="IPR036388">
    <property type="entry name" value="WH-like_DNA-bd_sf"/>
</dbReference>
<sequence>MDPTSLAIFLAVASQGSVTRAAAQLGRAPSNVTTRMQQLEAELGVTLFGRAGKRMRLTCAGERLQGYAQRLLALSDEARQVVGGAAGTLRLGTMESTAASRLPGVLAAFHQACPQIRLEVRTGPSQALQAQVLDGRLDAAFVALDPIPLDEAEPGLARQPAWRESLVLLLPAHEDAVHPESVRTRSLAAFAPGCAYRALAERALGATINPAWRIQEMGSYHAMIAAVAAGACVTLLPQSVLDLSPVPASLPRLPIGDSVTHLVWRTGEPVPAVQRFIEALQAHTGPSGLRG</sequence>
<comment type="caution">
    <text evidence="6">The sequence shown here is derived from an EMBL/GenBank/DDBJ whole genome shotgun (WGS) entry which is preliminary data.</text>
</comment>
<evidence type="ECO:0000256" key="4">
    <source>
        <dbReference type="ARBA" id="ARBA00023163"/>
    </source>
</evidence>
<evidence type="ECO:0000256" key="2">
    <source>
        <dbReference type="ARBA" id="ARBA00023015"/>
    </source>
</evidence>
<dbReference type="PANTHER" id="PTHR30126:SF40">
    <property type="entry name" value="HTH-TYPE TRANSCRIPTIONAL REGULATOR GLTR"/>
    <property type="match status" value="1"/>
</dbReference>
<dbReference type="PROSITE" id="PS50931">
    <property type="entry name" value="HTH_LYSR"/>
    <property type="match status" value="1"/>
</dbReference>
<keyword evidence="3" id="KW-0238">DNA-binding</keyword>
<comment type="similarity">
    <text evidence="1">Belongs to the LysR transcriptional regulatory family.</text>
</comment>
<dbReference type="GO" id="GO:0003700">
    <property type="term" value="F:DNA-binding transcription factor activity"/>
    <property type="evidence" value="ECO:0007669"/>
    <property type="project" value="InterPro"/>
</dbReference>
<dbReference type="SUPFAM" id="SSF46785">
    <property type="entry name" value="Winged helix' DNA-binding domain"/>
    <property type="match status" value="1"/>
</dbReference>
<dbReference type="Gene3D" id="1.10.10.10">
    <property type="entry name" value="Winged helix-like DNA-binding domain superfamily/Winged helix DNA-binding domain"/>
    <property type="match status" value="1"/>
</dbReference>
<proteinExistence type="inferred from homology"/>
<dbReference type="FunFam" id="1.10.10.10:FF:000001">
    <property type="entry name" value="LysR family transcriptional regulator"/>
    <property type="match status" value="1"/>
</dbReference>
<gene>
    <name evidence="6" type="ORF">FOZ76_02795</name>
</gene>
<dbReference type="Pfam" id="PF03466">
    <property type="entry name" value="LysR_substrate"/>
    <property type="match status" value="1"/>
</dbReference>
<keyword evidence="2" id="KW-0805">Transcription regulation</keyword>
<dbReference type="Pfam" id="PF00126">
    <property type="entry name" value="HTH_1"/>
    <property type="match status" value="1"/>
</dbReference>
<dbReference type="EMBL" id="VLTJ01000005">
    <property type="protein sequence ID" value="TSH98297.1"/>
    <property type="molecule type" value="Genomic_DNA"/>
</dbReference>
<name>A0A556AZD9_9BURK</name>